<dbReference type="EMBL" id="FMMM01000026">
    <property type="protein sequence ID" value="SCQ19530.1"/>
    <property type="molecule type" value="Genomic_DNA"/>
</dbReference>
<name>A0A1D3UHA8_TANFO</name>
<dbReference type="PRINTS" id="PR00038">
    <property type="entry name" value="HTHLUXR"/>
</dbReference>
<evidence type="ECO:0000313" key="6">
    <source>
        <dbReference type="Proteomes" id="UP000182057"/>
    </source>
</evidence>
<proteinExistence type="predicted"/>
<dbReference type="InterPro" id="IPR036388">
    <property type="entry name" value="WH-like_DNA-bd_sf"/>
</dbReference>
<evidence type="ECO:0000256" key="2">
    <source>
        <dbReference type="ARBA" id="ARBA00023125"/>
    </source>
</evidence>
<gene>
    <name evidence="5" type="primary">nreC_2</name>
    <name evidence="5" type="ORF">TFUB20_00737</name>
</gene>
<dbReference type="PROSITE" id="PS50043">
    <property type="entry name" value="HTH_LUXR_2"/>
    <property type="match status" value="1"/>
</dbReference>
<evidence type="ECO:0000256" key="1">
    <source>
        <dbReference type="ARBA" id="ARBA00023015"/>
    </source>
</evidence>
<protein>
    <submittedName>
        <fullName evidence="5">Oxygen regulatory protein NreC</fullName>
    </submittedName>
</protein>
<dbReference type="PROSITE" id="PS00622">
    <property type="entry name" value="HTH_LUXR_1"/>
    <property type="match status" value="1"/>
</dbReference>
<organism evidence="5 6">
    <name type="scientific">Tannerella forsythia</name>
    <name type="common">Bacteroides forsythus</name>
    <dbReference type="NCBI Taxonomy" id="28112"/>
    <lineage>
        <taxon>Bacteria</taxon>
        <taxon>Pseudomonadati</taxon>
        <taxon>Bacteroidota</taxon>
        <taxon>Bacteroidia</taxon>
        <taxon>Bacteroidales</taxon>
        <taxon>Tannerellaceae</taxon>
        <taxon>Tannerella</taxon>
    </lineage>
</organism>
<dbReference type="InterPro" id="IPR000792">
    <property type="entry name" value="Tscrpt_reg_LuxR_C"/>
</dbReference>
<feature type="domain" description="HTH luxR-type" evidence="4">
    <location>
        <begin position="221"/>
        <end position="286"/>
    </location>
</feature>
<dbReference type="Pfam" id="PF00196">
    <property type="entry name" value="GerE"/>
    <property type="match status" value="1"/>
</dbReference>
<dbReference type="SUPFAM" id="SSF46894">
    <property type="entry name" value="C-terminal effector domain of the bipartite response regulators"/>
    <property type="match status" value="1"/>
</dbReference>
<evidence type="ECO:0000256" key="3">
    <source>
        <dbReference type="ARBA" id="ARBA00023163"/>
    </source>
</evidence>
<dbReference type="GO" id="GO:0003677">
    <property type="term" value="F:DNA binding"/>
    <property type="evidence" value="ECO:0007669"/>
    <property type="project" value="UniProtKB-KW"/>
</dbReference>
<dbReference type="PANTHER" id="PTHR44688">
    <property type="entry name" value="DNA-BINDING TRANSCRIPTIONAL ACTIVATOR DEVR_DOSR"/>
    <property type="match status" value="1"/>
</dbReference>
<dbReference type="PANTHER" id="PTHR44688:SF16">
    <property type="entry name" value="DNA-BINDING TRANSCRIPTIONAL ACTIVATOR DEVR_DOSR"/>
    <property type="match status" value="1"/>
</dbReference>
<dbReference type="Proteomes" id="UP000182057">
    <property type="component" value="Unassembled WGS sequence"/>
</dbReference>
<dbReference type="GO" id="GO:0006355">
    <property type="term" value="P:regulation of DNA-templated transcription"/>
    <property type="evidence" value="ECO:0007669"/>
    <property type="project" value="InterPro"/>
</dbReference>
<dbReference type="Gene3D" id="1.10.10.10">
    <property type="entry name" value="Winged helix-like DNA-binding domain superfamily/Winged helix DNA-binding domain"/>
    <property type="match status" value="1"/>
</dbReference>
<keyword evidence="3" id="KW-0804">Transcription</keyword>
<evidence type="ECO:0000259" key="4">
    <source>
        <dbReference type="PROSITE" id="PS50043"/>
    </source>
</evidence>
<keyword evidence="2" id="KW-0238">DNA-binding</keyword>
<accession>A0A1D3UHA8</accession>
<dbReference type="AlphaFoldDB" id="A0A1D3UHA8"/>
<sequence>MPLVYANMRMSEVVSKHLSLIPVINRFGIRLGVGDETVMALCEANDIDTDFFLTIVNTFINEDYFPEKKLQNFHLTQIIDYLKQTNRYYLQYQLPNIDRHLQIFIHTSGGSNASLQLLGNIFASFREKLCGRIQTDEKEWFPQLLSLGEKEQDRRNTRSKRSVDTDESIEAMMDDMRNIMIKHLTGMYDENLCYAVLFAIDALGRDIRQHNRIRNRILLPMVDDNSHLSNREKEVLRLIVSGYTNKEIAARLFVSLNTILTHRKNITAKLGIKTIPGLTFYAITHKIITEIK</sequence>
<dbReference type="SMART" id="SM00421">
    <property type="entry name" value="HTH_LUXR"/>
    <property type="match status" value="1"/>
</dbReference>
<evidence type="ECO:0000313" key="5">
    <source>
        <dbReference type="EMBL" id="SCQ19530.1"/>
    </source>
</evidence>
<dbReference type="CDD" id="cd06170">
    <property type="entry name" value="LuxR_C_like"/>
    <property type="match status" value="1"/>
</dbReference>
<reference evidence="5 6" key="1">
    <citation type="submission" date="2016-09" db="EMBL/GenBank/DDBJ databases">
        <authorList>
            <person name="Capua I."/>
            <person name="De Benedictis P."/>
            <person name="Joannis T."/>
            <person name="Lombin L.H."/>
            <person name="Cattoli G."/>
        </authorList>
    </citation>
    <scope>NUCLEOTIDE SEQUENCE [LARGE SCALE GENOMIC DNA]</scope>
    <source>
        <strain evidence="5 6">UB20</strain>
    </source>
</reference>
<dbReference type="InterPro" id="IPR016032">
    <property type="entry name" value="Sig_transdc_resp-reg_C-effctor"/>
</dbReference>
<keyword evidence="1" id="KW-0805">Transcription regulation</keyword>